<feature type="compositionally biased region" description="Basic and acidic residues" evidence="1">
    <location>
        <begin position="56"/>
        <end position="77"/>
    </location>
</feature>
<proteinExistence type="evidence at transcript level"/>
<evidence type="ECO:0000313" key="2">
    <source>
        <dbReference type="EMBL" id="ADE76980.1"/>
    </source>
</evidence>
<sequence>MTRPRIKGADIGNIGILEEEKTQSSQNRRAPFKISKKSTPQSCVKPDDNGVCAKSTEVDTSRRKAQDPFVFIDDKDRKSRGKGRKQLLGSEGKKGGHFTISRKITSGTMENSKTRSSTTDEDNQGSLSDSGSRDSDDEPLNTWWSRKKNEAVKYMGQDLSLVQ</sequence>
<dbReference type="OMA" id="GTMENSK"/>
<dbReference type="AlphaFoldDB" id="D5ABR1"/>
<evidence type="ECO:0000256" key="1">
    <source>
        <dbReference type="SAM" id="MobiDB-lite"/>
    </source>
</evidence>
<accession>D5ABR1</accession>
<organism evidence="2">
    <name type="scientific">Picea sitchensis</name>
    <name type="common">Sitka spruce</name>
    <name type="synonym">Pinus sitchensis</name>
    <dbReference type="NCBI Taxonomy" id="3332"/>
    <lineage>
        <taxon>Eukaryota</taxon>
        <taxon>Viridiplantae</taxon>
        <taxon>Streptophyta</taxon>
        <taxon>Embryophyta</taxon>
        <taxon>Tracheophyta</taxon>
        <taxon>Spermatophyta</taxon>
        <taxon>Pinopsida</taxon>
        <taxon>Pinidae</taxon>
        <taxon>Conifers I</taxon>
        <taxon>Pinales</taxon>
        <taxon>Pinaceae</taxon>
        <taxon>Picea</taxon>
    </lineage>
</organism>
<name>D5ABR1_PICSI</name>
<feature type="region of interest" description="Disordered" evidence="1">
    <location>
        <begin position="1"/>
        <end position="148"/>
    </location>
</feature>
<protein>
    <submittedName>
        <fullName evidence="2">Uncharacterized protein</fullName>
    </submittedName>
</protein>
<feature type="compositionally biased region" description="Polar residues" evidence="1">
    <location>
        <begin position="102"/>
        <end position="117"/>
    </location>
</feature>
<reference evidence="2" key="1">
    <citation type="submission" date="2010-04" db="EMBL/GenBank/DDBJ databases">
        <authorList>
            <person name="Reid K.E."/>
            <person name="Liao N."/>
            <person name="Chan S."/>
            <person name="Docking R."/>
            <person name="Taylor G."/>
            <person name="Moore R."/>
            <person name="Mayo M."/>
            <person name="Munro S."/>
            <person name="King J."/>
            <person name="Yanchuk A."/>
            <person name="Holt R."/>
            <person name="Jones S."/>
            <person name="Marra M."/>
            <person name="Ritland C.E."/>
            <person name="Ritland K."/>
            <person name="Bohlmann J."/>
        </authorList>
    </citation>
    <scope>NUCLEOTIDE SEQUENCE</scope>
    <source>
        <tissue evidence="2">Bud</tissue>
    </source>
</reference>
<dbReference type="EMBL" id="BT123674">
    <property type="protein sequence ID" value="ADE76980.1"/>
    <property type="molecule type" value="mRNA"/>
</dbReference>